<evidence type="ECO:0000259" key="5">
    <source>
        <dbReference type="Pfam" id="PF16744"/>
    </source>
</evidence>
<dbReference type="Pfam" id="PF16744">
    <property type="entry name" value="zf-RING_15"/>
    <property type="match status" value="1"/>
</dbReference>
<keyword evidence="2" id="KW-0863">Zinc-finger</keyword>
<feature type="region of interest" description="Disordered" evidence="4">
    <location>
        <begin position="213"/>
        <end position="282"/>
    </location>
</feature>
<name>A0A8D1II25_PIG</name>
<dbReference type="PROSITE" id="PS01359">
    <property type="entry name" value="ZF_PHD_1"/>
    <property type="match status" value="1"/>
</dbReference>
<accession>A0A8D1II25</accession>
<dbReference type="SUPFAM" id="SSF47473">
    <property type="entry name" value="EF-hand"/>
    <property type="match status" value="1"/>
</dbReference>
<dbReference type="InterPro" id="IPR013083">
    <property type="entry name" value="Znf_RING/FYVE/PHD"/>
</dbReference>
<keyword evidence="1" id="KW-0479">Metal-binding</keyword>
<dbReference type="InterPro" id="IPR011011">
    <property type="entry name" value="Znf_FYVE_PHD"/>
</dbReference>
<dbReference type="PANTHER" id="PTHR46453">
    <property type="entry name" value="PROTEIN KINASE C-BINDING PROTEIN 1"/>
    <property type="match status" value="1"/>
</dbReference>
<evidence type="ECO:0000256" key="3">
    <source>
        <dbReference type="ARBA" id="ARBA00022833"/>
    </source>
</evidence>
<evidence type="ECO:0000256" key="2">
    <source>
        <dbReference type="ARBA" id="ARBA00022771"/>
    </source>
</evidence>
<keyword evidence="3" id="KW-0862">Zinc</keyword>
<feature type="compositionally biased region" description="Low complexity" evidence="4">
    <location>
        <begin position="113"/>
        <end position="126"/>
    </location>
</feature>
<organism evidence="6 8">
    <name type="scientific">Sus scrofa</name>
    <name type="common">Pig</name>
    <dbReference type="NCBI Taxonomy" id="9823"/>
    <lineage>
        <taxon>Eukaryota</taxon>
        <taxon>Metazoa</taxon>
        <taxon>Chordata</taxon>
        <taxon>Craniata</taxon>
        <taxon>Vertebrata</taxon>
        <taxon>Euteleostomi</taxon>
        <taxon>Mammalia</taxon>
        <taxon>Eutheria</taxon>
        <taxon>Laurasiatheria</taxon>
        <taxon>Artiodactyla</taxon>
        <taxon>Suina</taxon>
        <taxon>Suidae</taxon>
        <taxon>Sus</taxon>
    </lineage>
</organism>
<evidence type="ECO:0000313" key="7">
    <source>
        <dbReference type="Ensembl" id="ENSSSCP00065021430.1"/>
    </source>
</evidence>
<protein>
    <submittedName>
        <fullName evidence="6">PHD finger protein 24</fullName>
    </submittedName>
</protein>
<feature type="region of interest" description="Disordered" evidence="4">
    <location>
        <begin position="294"/>
        <end position="314"/>
    </location>
</feature>
<evidence type="ECO:0000313" key="8">
    <source>
        <dbReference type="Proteomes" id="UP000694728"/>
    </source>
</evidence>
<dbReference type="Gene3D" id="3.30.40.10">
    <property type="entry name" value="Zinc/RING finger domain, C3HC4 (zinc finger)"/>
    <property type="match status" value="1"/>
</dbReference>
<dbReference type="Ensembl" id="ENSSSCT00065049536.1">
    <property type="protein sequence ID" value="ENSSSCP00065021430.1"/>
    <property type="gene ID" value="ENSSSCG00065036349.1"/>
</dbReference>
<feature type="region of interest" description="Disordered" evidence="4">
    <location>
        <begin position="74"/>
        <end position="159"/>
    </location>
</feature>
<dbReference type="PANTHER" id="PTHR46453:SF4">
    <property type="entry name" value="PHD FINGER PROTEIN 24"/>
    <property type="match status" value="1"/>
</dbReference>
<dbReference type="InterPro" id="IPR011992">
    <property type="entry name" value="EF-hand-dom_pair"/>
</dbReference>
<evidence type="ECO:0000256" key="4">
    <source>
        <dbReference type="SAM" id="MobiDB-lite"/>
    </source>
</evidence>
<gene>
    <name evidence="7" type="primary">PHF24</name>
</gene>
<dbReference type="Proteomes" id="UP000694725">
    <property type="component" value="Unplaced"/>
</dbReference>
<evidence type="ECO:0000313" key="6">
    <source>
        <dbReference type="Ensembl" id="ENSSSCP00045034950.1"/>
    </source>
</evidence>
<dbReference type="GO" id="GO:0008270">
    <property type="term" value="F:zinc ion binding"/>
    <property type="evidence" value="ECO:0007669"/>
    <property type="project" value="UniProtKB-KW"/>
</dbReference>
<dbReference type="InterPro" id="IPR031946">
    <property type="entry name" value="KIAA1045_Zf_RING"/>
</dbReference>
<dbReference type="AlphaFoldDB" id="A0A8D1II25"/>
<reference evidence="6" key="1">
    <citation type="submission" date="2025-05" db="UniProtKB">
        <authorList>
            <consortium name="Ensembl"/>
        </authorList>
    </citation>
    <scope>IDENTIFICATION</scope>
</reference>
<feature type="domain" description="KIAA1045 RING finger" evidence="5">
    <location>
        <begin position="332"/>
        <end position="404"/>
    </location>
</feature>
<dbReference type="Ensembl" id="ENSSSCT00045050224.1">
    <property type="protein sequence ID" value="ENSSSCP00045034950.1"/>
    <property type="gene ID" value="ENSSSCG00045029375.1"/>
</dbReference>
<evidence type="ECO:0000256" key="1">
    <source>
        <dbReference type="ARBA" id="ARBA00022723"/>
    </source>
</evidence>
<dbReference type="SUPFAM" id="SSF57903">
    <property type="entry name" value="FYVE/PHD zinc finger"/>
    <property type="match status" value="1"/>
</dbReference>
<dbReference type="InterPro" id="IPR019786">
    <property type="entry name" value="Zinc_finger_PHD-type_CS"/>
</dbReference>
<dbReference type="Proteomes" id="UP000694728">
    <property type="component" value="Unplaced"/>
</dbReference>
<proteinExistence type="predicted"/>
<sequence length="606" mass="66270">MWYCESECPDARILGLNGQQASIGEIEPGSQMSHSHLPRQVLAAGLRLRSGAGWQGSGRSARGAPSSRRALTLPRAAGCRSPGAAEPGAGWGRPLAPRPTVHPSGPPRPGLPFPSRRPSAPQAPSGRRLRREGSASRCRRAGRGARPRPAEVVSRGRTRRRLARWGGWVARGARAAAAAAAAAATACCSARAACSQRSAPARRLLSCYGRRGARSVESASPGPASRTLTVPDGLRDRPSIRRTGEVPGSRRGTVEGSVQEVQEEKEAEASIPALQEESSANRAAWERLRDGRGVEPEEFDGTNRFTPPAFIRPTRKLDDDKTPDICLEPREPVVNDEMCDVCEVWTAESLLPCRVCTRVFHDGCLRRMGYIQGDSAAEVTEMAHTETGWSCHYCDNLNLLLTEEEMYSLTETFQQCKVIPDCSLTLEDFLRYRHQAAKRGESDRALSEEQEEQAARQFAALDPEHRGHIEWPDFLSHESLLLLQQLRPQNSLLRLLTVKERERARATFLARGSGSSISEAECRRAQHSWFCKRLAEAPSCSVSVSHVGPIADSSPAGSIGKSQDKAMLPTEPESRFVDWPTFLQENVVYILAARPNSAAIHLKPPG</sequence>
<feature type="compositionally biased region" description="Basic residues" evidence="4">
    <location>
        <begin position="137"/>
        <end position="146"/>
    </location>
</feature>
<feature type="compositionally biased region" description="Basic and acidic residues" evidence="4">
    <location>
        <begin position="233"/>
        <end position="244"/>
    </location>
</feature>